<dbReference type="InterPro" id="IPR024732">
    <property type="entry name" value="NAGLU_C"/>
</dbReference>
<accession>A0A6V8H2D6</accession>
<keyword evidence="1" id="KW-0378">Hydrolase</keyword>
<name>A0A6V8H2D6_TALPI</name>
<evidence type="ECO:0000313" key="6">
    <source>
        <dbReference type="Proteomes" id="UP000053095"/>
    </source>
</evidence>
<dbReference type="GO" id="GO:0003677">
    <property type="term" value="F:DNA binding"/>
    <property type="evidence" value="ECO:0007669"/>
    <property type="project" value="InterPro"/>
</dbReference>
<dbReference type="InterPro" id="IPR029018">
    <property type="entry name" value="Hex-like_dom2"/>
</dbReference>
<dbReference type="InterPro" id="IPR024733">
    <property type="entry name" value="NAGLU_tim-barrel"/>
</dbReference>
<keyword evidence="2" id="KW-0539">Nucleus</keyword>
<keyword evidence="6" id="KW-1185">Reference proteome</keyword>
<dbReference type="CDD" id="cd12148">
    <property type="entry name" value="fungal_TF_MHR"/>
    <property type="match status" value="1"/>
</dbReference>
<dbReference type="GO" id="GO:0006351">
    <property type="term" value="P:DNA-templated transcription"/>
    <property type="evidence" value="ECO:0007669"/>
    <property type="project" value="InterPro"/>
</dbReference>
<evidence type="ECO:0000256" key="3">
    <source>
        <dbReference type="SAM" id="MobiDB-lite"/>
    </source>
</evidence>
<comment type="caution">
    <text evidence="5">The sequence shown here is derived from an EMBL/GenBank/DDBJ whole genome shotgun (WGS) entry which is preliminary data.</text>
</comment>
<dbReference type="EMBL" id="DF933811">
    <property type="protein sequence ID" value="GAM34225.1"/>
    <property type="molecule type" value="Genomic_DNA"/>
</dbReference>
<dbReference type="GO" id="GO:0008270">
    <property type="term" value="F:zinc ion binding"/>
    <property type="evidence" value="ECO:0007669"/>
    <property type="project" value="InterPro"/>
</dbReference>
<protein>
    <submittedName>
        <fullName evidence="5">Alpha-N-acetylglucosaminidase</fullName>
    </submittedName>
</protein>
<evidence type="ECO:0000259" key="4">
    <source>
        <dbReference type="SMART" id="SM00906"/>
    </source>
</evidence>
<evidence type="ECO:0000313" key="5">
    <source>
        <dbReference type="EMBL" id="GAM34225.1"/>
    </source>
</evidence>
<dbReference type="Gene3D" id="3.30.379.10">
    <property type="entry name" value="Chitobiase/beta-hexosaminidase domain 2-like"/>
    <property type="match status" value="1"/>
</dbReference>
<dbReference type="SMART" id="SM00906">
    <property type="entry name" value="Fungal_trans"/>
    <property type="match status" value="1"/>
</dbReference>
<sequence>MSGICSLPGKSFMSASDPLMGKRDQAASSRTIHAEHEPPERVFPTPSTHKALSESGRLAVQKGKSRYVSSTIWNVLANNVEEMQDVLDSSTSEDESEDALATNSQIQGFLFGITSPCRSLHRFCPPADKACYLIKTYEENVAPLLPIFHWPTVRDLVMDVVQHGRAADKVIKTLMFTIYHAAAVSLPADECHRELGVARDVLLTKFRFAVQQAIAEADLLSTQSTVLLQAVVLFLMTVRGEDNTRFVWSITSMVVRIGQYLGLHRDGDQFGLTSFDTEMRRRLWWHILLLDMRSSEEHGTDRQISEGTYSTKLPSNVNDECLYPGMMEPVRPQTGFTEMTFCLIRCEVAIVLNQVTSAISSSSSDQATPQSLEQIAEGISDRIQQNADYAQGIYDLVRRRIPQHADSFQFSLLDTVQSPPDYTDQVKDQYVVSTLQNGTILIEGNSLSALSYGLHRYLADVAHVDLWWFIGNRLDVAPKELPAIQQQITGSSVVQWRYHFNTVTFDYMAAFWSWSDWEFQLDWMALRGINLSLAWVGYEKILLEVFRELGLTDAEISTFLTGSAFQAWNRLGNIQNFWGGTLPDVWIESQFKLQKRILARMIELGITPILPSFTGFVPRAITRVLPNASVVAGSQWNGFSSDYTYDTFLEPFDDNFARLQKSTISKQQAYYGNISHIYALDQYNENHPFSSDPDYLRNVSRTTSQSLKAADPDAVWLMQSWLFLDTSFWNNETIQAYLSGVENNSDMLILDLFAESQPVWQLTDSYYGKPWIWCQVHDYGGNMGLYGQIMNITENATLALASSRSLVGFGHTMESQEGNEIVYDLLLDQAWSETPINTSQYFEDWVTVRYAGTQHVPQQLFDAWEILRCSVYNNTNLSSSSVPKSILELEPSISGLLNRQGHHPTTINYDPGLVVQAWALTYEAALLDKCLWDNPAFNYDMIFLTRQVLANAFVPQYELLISFYNNENYSVPAIMSAGQQLIDLLLSLDSVLDTSECFQLAQWINQAVSWAHGNTTLAAYYEYNARNQITLWGPNGEISDYASKQWAGLISSYYVPRWQIFVDYLQSTRPDAYDKAALHQRMFTFESNWQQTLEGQRNKTAVADLRHVLLDVQRQWPEILRGFIMFVSSAFPDNFDDPEFIAETGKENKSEEKTRNTMEKGAGSTEAAPKADRENIKRKPQSSTSKETSEAEQEPRLDDM</sequence>
<reference evidence="6" key="1">
    <citation type="journal article" date="2015" name="Genome Announc.">
        <title>Draft genome sequence of Talaromyces cellulolyticus strain Y-94, a source of lignocellulosic biomass-degrading enzymes.</title>
        <authorList>
            <person name="Fujii T."/>
            <person name="Koike H."/>
            <person name="Sawayama S."/>
            <person name="Yano S."/>
            <person name="Inoue H."/>
        </authorList>
    </citation>
    <scope>NUCLEOTIDE SEQUENCE [LARGE SCALE GENOMIC DNA]</scope>
    <source>
        <strain evidence="6">Y-94</strain>
    </source>
</reference>
<dbReference type="InterPro" id="IPR024240">
    <property type="entry name" value="NAGLU_N"/>
</dbReference>
<dbReference type="PANTHER" id="PTHR12872:SF1">
    <property type="entry name" value="ALPHA-N-ACETYLGLUCOSAMINIDASE"/>
    <property type="match status" value="1"/>
</dbReference>
<dbReference type="Gene3D" id="3.20.20.80">
    <property type="entry name" value="Glycosidases"/>
    <property type="match status" value="1"/>
</dbReference>
<dbReference type="InterPro" id="IPR007219">
    <property type="entry name" value="XnlR_reg_dom"/>
</dbReference>
<evidence type="ECO:0000256" key="1">
    <source>
        <dbReference type="ARBA" id="ARBA00022801"/>
    </source>
</evidence>
<dbReference type="GO" id="GO:0016787">
    <property type="term" value="F:hydrolase activity"/>
    <property type="evidence" value="ECO:0007669"/>
    <property type="project" value="UniProtKB-KW"/>
</dbReference>
<dbReference type="Pfam" id="PF05089">
    <property type="entry name" value="NAGLU"/>
    <property type="match status" value="1"/>
</dbReference>
<organism evidence="5 6">
    <name type="scientific">Talaromyces pinophilus</name>
    <name type="common">Penicillium pinophilum</name>
    <dbReference type="NCBI Taxonomy" id="128442"/>
    <lineage>
        <taxon>Eukaryota</taxon>
        <taxon>Fungi</taxon>
        <taxon>Dikarya</taxon>
        <taxon>Ascomycota</taxon>
        <taxon>Pezizomycotina</taxon>
        <taxon>Eurotiomycetes</taxon>
        <taxon>Eurotiomycetidae</taxon>
        <taxon>Eurotiales</taxon>
        <taxon>Trichocomaceae</taxon>
        <taxon>Talaromyces</taxon>
        <taxon>Talaromyces sect. Talaromyces</taxon>
    </lineage>
</organism>
<feature type="region of interest" description="Disordered" evidence="3">
    <location>
        <begin position="1138"/>
        <end position="1200"/>
    </location>
</feature>
<dbReference type="Gene3D" id="1.20.120.670">
    <property type="entry name" value="N-acetyl-b-d-glucoasminidase"/>
    <property type="match status" value="1"/>
</dbReference>
<dbReference type="InterPro" id="IPR007781">
    <property type="entry name" value="NAGLU"/>
</dbReference>
<feature type="compositionally biased region" description="Basic and acidic residues" evidence="3">
    <location>
        <begin position="1187"/>
        <end position="1200"/>
    </location>
</feature>
<proteinExistence type="predicted"/>
<dbReference type="InterPro" id="IPR017853">
    <property type="entry name" value="GH"/>
</dbReference>
<feature type="region of interest" description="Disordered" evidence="3">
    <location>
        <begin position="15"/>
        <end position="49"/>
    </location>
</feature>
<dbReference type="SUPFAM" id="SSF51445">
    <property type="entry name" value="(Trans)glycosidases"/>
    <property type="match status" value="1"/>
</dbReference>
<feature type="compositionally biased region" description="Basic and acidic residues" evidence="3">
    <location>
        <begin position="1144"/>
        <end position="1158"/>
    </location>
</feature>
<gene>
    <name evidence="5" type="ORF">TCE0_015r01666</name>
</gene>
<dbReference type="Pfam" id="PF12971">
    <property type="entry name" value="NAGLU_N"/>
    <property type="match status" value="1"/>
</dbReference>
<dbReference type="PANTHER" id="PTHR12872">
    <property type="entry name" value="ALPHA-N-ACETYLGLUCOSAMINIDASE"/>
    <property type="match status" value="1"/>
</dbReference>
<evidence type="ECO:0000256" key="2">
    <source>
        <dbReference type="ARBA" id="ARBA00023242"/>
    </source>
</evidence>
<dbReference type="Pfam" id="PF04082">
    <property type="entry name" value="Fungal_trans"/>
    <property type="match status" value="1"/>
</dbReference>
<dbReference type="AlphaFoldDB" id="A0A6V8H2D6"/>
<feature type="domain" description="Xylanolytic transcriptional activator regulatory" evidence="4">
    <location>
        <begin position="247"/>
        <end position="320"/>
    </location>
</feature>
<dbReference type="Proteomes" id="UP000053095">
    <property type="component" value="Unassembled WGS sequence"/>
</dbReference>
<dbReference type="Pfam" id="PF12972">
    <property type="entry name" value="NAGLU_C"/>
    <property type="match status" value="1"/>
</dbReference>